<organism evidence="2">
    <name type="scientific">Siphoviridae sp. ctVii20</name>
    <dbReference type="NCBI Taxonomy" id="2825533"/>
    <lineage>
        <taxon>Viruses</taxon>
        <taxon>Duplodnaviria</taxon>
        <taxon>Heunggongvirae</taxon>
        <taxon>Uroviricota</taxon>
        <taxon>Caudoviricetes</taxon>
    </lineage>
</organism>
<accession>A0A8S5QE65</accession>
<protein>
    <submittedName>
        <fullName evidence="2">Putative amidoligase enzyme</fullName>
    </submittedName>
</protein>
<sequence length="275" mass="30731">MTNNIFTVNYNVTGPERKALVKAICEITGAKAEYLKTPTFAYRIDYFLVDKNGALSFDDRADTEEVENLLEELEKRGFHGEPPEKPEGPTPEAEKAADSEPKVEEDKDPAPKAEAPEEPESEVEEAKEAAPQTEESGEEALVGVAVSYPRSQIDDRTLENFIKLTAAKEALIKKAFGVDELPIRVTDKVVSIPWFKFDSNDTNCMAYAFFIEKMISLARSLKRVNAREKPVENEKYAFRCFLLRLGMVGKEWKDARKVLLKNLSGSSAFKGGAPK</sequence>
<feature type="compositionally biased region" description="Basic and acidic residues" evidence="1">
    <location>
        <begin position="73"/>
        <end position="115"/>
    </location>
</feature>
<dbReference type="EMBL" id="BK015631">
    <property type="protein sequence ID" value="DAE16820.1"/>
    <property type="molecule type" value="Genomic_DNA"/>
</dbReference>
<reference evidence="2" key="1">
    <citation type="journal article" date="2021" name="Proc. Natl. Acad. Sci. U.S.A.">
        <title>A Catalog of Tens of Thousands of Viruses from Human Metagenomes Reveals Hidden Associations with Chronic Diseases.</title>
        <authorList>
            <person name="Tisza M.J."/>
            <person name="Buck C.B."/>
        </authorList>
    </citation>
    <scope>NUCLEOTIDE SEQUENCE</scope>
    <source>
        <strain evidence="2">CtVii20</strain>
    </source>
</reference>
<proteinExistence type="predicted"/>
<feature type="compositionally biased region" description="Acidic residues" evidence="1">
    <location>
        <begin position="116"/>
        <end position="125"/>
    </location>
</feature>
<evidence type="ECO:0000313" key="2">
    <source>
        <dbReference type="EMBL" id="DAE16820.1"/>
    </source>
</evidence>
<name>A0A8S5QE65_9CAUD</name>
<feature type="region of interest" description="Disordered" evidence="1">
    <location>
        <begin position="73"/>
        <end position="139"/>
    </location>
</feature>
<evidence type="ECO:0000256" key="1">
    <source>
        <dbReference type="SAM" id="MobiDB-lite"/>
    </source>
</evidence>